<reference evidence="15" key="1">
    <citation type="submission" date="2020-05" db="UniProtKB">
        <authorList>
            <consortium name="EnsemblMetazoa"/>
        </authorList>
    </citation>
    <scope>IDENTIFICATION</scope>
    <source>
        <strain evidence="15">Jacobina</strain>
    </source>
</reference>
<name>A0A1B0C990_LUTLO</name>
<evidence type="ECO:0000256" key="11">
    <source>
        <dbReference type="ARBA" id="ARBA00023136"/>
    </source>
</evidence>
<dbReference type="InterPro" id="IPR006822">
    <property type="entry name" value="Coatomer_esu"/>
</dbReference>
<dbReference type="GO" id="GO:0000139">
    <property type="term" value="C:Golgi membrane"/>
    <property type="evidence" value="ECO:0007669"/>
    <property type="project" value="UniProtKB-SubCell"/>
</dbReference>
<comment type="subunit">
    <text evidence="4">Oligomeric complex that consists of at least the alpha, beta, beta', gamma, delta, epsilon and zeta subunits.</text>
</comment>
<dbReference type="GO" id="GO:0006890">
    <property type="term" value="P:retrograde vesicle-mediated transport, Golgi to endoplasmic reticulum"/>
    <property type="evidence" value="ECO:0007669"/>
    <property type="project" value="UniProtKB-UniRule"/>
</dbReference>
<dbReference type="Pfam" id="PF04733">
    <property type="entry name" value="Coatomer_E"/>
    <property type="match status" value="1"/>
</dbReference>
<dbReference type="GO" id="GO:0005198">
    <property type="term" value="F:structural molecule activity"/>
    <property type="evidence" value="ECO:0007669"/>
    <property type="project" value="UniProtKB-UniRule"/>
</dbReference>
<dbReference type="InterPro" id="IPR011990">
    <property type="entry name" value="TPR-like_helical_dom_sf"/>
</dbReference>
<evidence type="ECO:0000256" key="1">
    <source>
        <dbReference type="ARBA" id="ARBA00004255"/>
    </source>
</evidence>
<dbReference type="Gene3D" id="1.25.40.10">
    <property type="entry name" value="Tetratricopeptide repeat domain"/>
    <property type="match status" value="1"/>
</dbReference>
<dbReference type="GO" id="GO:0006891">
    <property type="term" value="P:intra-Golgi vesicle-mediated transport"/>
    <property type="evidence" value="ECO:0007669"/>
    <property type="project" value="TreeGrafter"/>
</dbReference>
<dbReference type="GO" id="GO:0006888">
    <property type="term" value="P:endoplasmic reticulum to Golgi vesicle-mediated transport"/>
    <property type="evidence" value="ECO:0007669"/>
    <property type="project" value="TreeGrafter"/>
</dbReference>
<evidence type="ECO:0000256" key="13">
    <source>
        <dbReference type="PIRNR" id="PIRNR016478"/>
    </source>
</evidence>
<dbReference type="SUPFAM" id="SSF48452">
    <property type="entry name" value="TPR-like"/>
    <property type="match status" value="1"/>
</dbReference>
<evidence type="ECO:0000256" key="8">
    <source>
        <dbReference type="ARBA" id="ARBA00022892"/>
    </source>
</evidence>
<dbReference type="InterPro" id="IPR019734">
    <property type="entry name" value="TPR_rpt"/>
</dbReference>
<dbReference type="VEuPathDB" id="VectorBase:LLONM1_010815"/>
<dbReference type="Proteomes" id="UP000092461">
    <property type="component" value="Unassembled WGS sequence"/>
</dbReference>
<sequence>MDGAKAGNELFLVRNHFYLGNFQECINQVQKIKSASVEKDMFLYRSYIGQKQYGIVLDEVKNSSELYPIRLIAEYFSQQDRKAAIVQQVDDYVEKHRGSMDLAWIVAAGTIYFQEGLYENCLSIAGEDLESLALSIQSLLKLNRVDLAKKTYETMQKTDEDATLTQLALAWIFMEVGGEKLQDAFYIFQEFSDKYTPTVQLLNGQAVCLIGQEKYEEAESTLREALNKDPNNYDTLINLMALSQQQETGWEIPQRYLTQLRENYRDSPFIREYTKKESDFETFAQQYAPSKPLNLEAY</sequence>
<evidence type="ECO:0000313" key="15">
    <source>
        <dbReference type="EnsemblMetazoa" id="LLOJ000512-PA"/>
    </source>
</evidence>
<evidence type="ECO:0000256" key="5">
    <source>
        <dbReference type="ARBA" id="ARBA00015828"/>
    </source>
</evidence>
<keyword evidence="10 13" id="KW-0333">Golgi apparatus</keyword>
<dbReference type="PANTHER" id="PTHR10805:SF0">
    <property type="entry name" value="COATOMER SUBUNIT EPSILON"/>
    <property type="match status" value="1"/>
</dbReference>
<comment type="function">
    <text evidence="13">The coatomer is a cytosolic protein complex that binds to dilysine motifs and reversibly associates with Golgi non-clathrin-coated vesicles, which further mediate biosynthetic protein transport from the ER, via the Golgi up to the trans Golgi network. The coatomer complex is required for budding from Golgi membranes, and is essential for the retrograde Golgi-to-ER transport of dilysine-tagged proteins.</text>
</comment>
<keyword evidence="8 13" id="KW-0931">ER-Golgi transport</keyword>
<keyword evidence="16" id="KW-1185">Reference proteome</keyword>
<accession>A0A1B0C990</accession>
<evidence type="ECO:0000256" key="6">
    <source>
        <dbReference type="ARBA" id="ARBA00022448"/>
    </source>
</evidence>
<dbReference type="GO" id="GO:0030126">
    <property type="term" value="C:COPI vesicle coat"/>
    <property type="evidence" value="ECO:0007669"/>
    <property type="project" value="TreeGrafter"/>
</dbReference>
<dbReference type="SMART" id="SM00028">
    <property type="entry name" value="TPR"/>
    <property type="match status" value="1"/>
</dbReference>
<comment type="similarity">
    <text evidence="3 13">Belongs to the COPE family.</text>
</comment>
<evidence type="ECO:0000256" key="4">
    <source>
        <dbReference type="ARBA" id="ARBA00011775"/>
    </source>
</evidence>
<dbReference type="PANTHER" id="PTHR10805">
    <property type="entry name" value="COATOMER SUBUNIT EPSILON"/>
    <property type="match status" value="1"/>
</dbReference>
<evidence type="ECO:0000256" key="2">
    <source>
        <dbReference type="ARBA" id="ARBA00004347"/>
    </source>
</evidence>
<keyword evidence="14" id="KW-0802">TPR repeat</keyword>
<evidence type="ECO:0000256" key="12">
    <source>
        <dbReference type="ARBA" id="ARBA00023329"/>
    </source>
</evidence>
<evidence type="ECO:0000256" key="7">
    <source>
        <dbReference type="ARBA" id="ARBA00022490"/>
    </source>
</evidence>
<keyword evidence="9 13" id="KW-0653">Protein transport</keyword>
<dbReference type="AlphaFoldDB" id="A0A1B0C990"/>
<keyword evidence="11 13" id="KW-0472">Membrane</keyword>
<feature type="repeat" description="TPR" evidence="14">
    <location>
        <begin position="199"/>
        <end position="232"/>
    </location>
</feature>
<evidence type="ECO:0000256" key="3">
    <source>
        <dbReference type="ARBA" id="ARBA00008827"/>
    </source>
</evidence>
<dbReference type="GO" id="GO:0015031">
    <property type="term" value="P:protein transport"/>
    <property type="evidence" value="ECO:0007669"/>
    <property type="project" value="UniProtKB-UniRule"/>
</dbReference>
<organism evidence="15 16">
    <name type="scientific">Lutzomyia longipalpis</name>
    <name type="common">Sand fly</name>
    <dbReference type="NCBI Taxonomy" id="7200"/>
    <lineage>
        <taxon>Eukaryota</taxon>
        <taxon>Metazoa</taxon>
        <taxon>Ecdysozoa</taxon>
        <taxon>Arthropoda</taxon>
        <taxon>Hexapoda</taxon>
        <taxon>Insecta</taxon>
        <taxon>Pterygota</taxon>
        <taxon>Neoptera</taxon>
        <taxon>Endopterygota</taxon>
        <taxon>Diptera</taxon>
        <taxon>Nematocera</taxon>
        <taxon>Psychodoidea</taxon>
        <taxon>Psychodidae</taxon>
        <taxon>Lutzomyia</taxon>
        <taxon>Lutzomyia</taxon>
    </lineage>
</organism>
<keyword evidence="7 13" id="KW-0963">Cytoplasm</keyword>
<evidence type="ECO:0000256" key="9">
    <source>
        <dbReference type="ARBA" id="ARBA00022927"/>
    </source>
</evidence>
<keyword evidence="6 13" id="KW-0813">Transport</keyword>
<dbReference type="EnsemblMetazoa" id="LLOJ000512-RA">
    <property type="protein sequence ID" value="LLOJ000512-PA"/>
    <property type="gene ID" value="LLOJ000512"/>
</dbReference>
<comment type="subcellular location">
    <subcellularLocation>
        <location evidence="2">Cytoplasmic vesicle</location>
        <location evidence="2">COPI-coated vesicle membrane</location>
        <topology evidence="2">Peripheral membrane protein</topology>
        <orientation evidence="2">Cytoplasmic side</orientation>
    </subcellularLocation>
    <subcellularLocation>
        <location evidence="1">Golgi apparatus membrane</location>
        <topology evidence="1">Peripheral membrane protein</topology>
        <orientation evidence="1">Cytoplasmic side</orientation>
    </subcellularLocation>
</comment>
<evidence type="ECO:0000256" key="14">
    <source>
        <dbReference type="PROSITE-ProRule" id="PRU00339"/>
    </source>
</evidence>
<proteinExistence type="inferred from homology"/>
<dbReference type="PIRSF" id="PIRSF016478">
    <property type="entry name" value="Coatomer_esu"/>
    <property type="match status" value="1"/>
</dbReference>
<evidence type="ECO:0000256" key="10">
    <source>
        <dbReference type="ARBA" id="ARBA00023034"/>
    </source>
</evidence>
<evidence type="ECO:0000313" key="16">
    <source>
        <dbReference type="Proteomes" id="UP000092461"/>
    </source>
</evidence>
<dbReference type="PROSITE" id="PS50005">
    <property type="entry name" value="TPR"/>
    <property type="match status" value="1"/>
</dbReference>
<protein>
    <recommendedName>
        <fullName evidence="5 13">Coatomer subunit epsilon</fullName>
    </recommendedName>
</protein>
<keyword evidence="12 13" id="KW-0968">Cytoplasmic vesicle</keyword>
<dbReference type="EMBL" id="AJWK01002066">
    <property type="status" value="NOT_ANNOTATED_CDS"/>
    <property type="molecule type" value="Genomic_DNA"/>
</dbReference>
<dbReference type="VEuPathDB" id="VectorBase:LLOJ000512"/>